<evidence type="ECO:0000256" key="1">
    <source>
        <dbReference type="SAM" id="MobiDB-lite"/>
    </source>
</evidence>
<feature type="domain" description="Trypsin-co-occurring" evidence="2">
    <location>
        <begin position="7"/>
        <end position="101"/>
    </location>
</feature>
<dbReference type="EMBL" id="JANFNH010000022">
    <property type="protein sequence ID" value="MCQ4044039.1"/>
    <property type="molecule type" value="Genomic_DNA"/>
</dbReference>
<evidence type="ECO:0000313" key="4">
    <source>
        <dbReference type="Proteomes" id="UP001206206"/>
    </source>
</evidence>
<proteinExistence type="predicted"/>
<accession>A0ABT1PFC4</accession>
<protein>
    <recommendedName>
        <fullName evidence="2">Trypsin-co-occurring domain-containing protein</fullName>
    </recommendedName>
</protein>
<dbReference type="NCBIfam" id="NF041216">
    <property type="entry name" value="CU044_2847_fam"/>
    <property type="match status" value="1"/>
</dbReference>
<organism evidence="3 4">
    <name type="scientific">Streptantibioticus rubrisoli</name>
    <dbReference type="NCBI Taxonomy" id="1387313"/>
    <lineage>
        <taxon>Bacteria</taxon>
        <taxon>Bacillati</taxon>
        <taxon>Actinomycetota</taxon>
        <taxon>Actinomycetes</taxon>
        <taxon>Kitasatosporales</taxon>
        <taxon>Streptomycetaceae</taxon>
        <taxon>Streptantibioticus</taxon>
    </lineage>
</organism>
<dbReference type="RefSeq" id="WP_255929634.1">
    <property type="nucleotide sequence ID" value="NZ_JANFNH010000022.1"/>
</dbReference>
<evidence type="ECO:0000259" key="2">
    <source>
        <dbReference type="Pfam" id="PF19493"/>
    </source>
</evidence>
<comment type="caution">
    <text evidence="3">The sequence shown here is derived from an EMBL/GenBank/DDBJ whole genome shotgun (WGS) entry which is preliminary data.</text>
</comment>
<dbReference type="Pfam" id="PF19493">
    <property type="entry name" value="Trypco1"/>
    <property type="match status" value="1"/>
</dbReference>
<evidence type="ECO:0000313" key="3">
    <source>
        <dbReference type="EMBL" id="MCQ4044039.1"/>
    </source>
</evidence>
<reference evidence="3 4" key="1">
    <citation type="submission" date="2022-06" db="EMBL/GenBank/DDBJ databases">
        <title>Draft genome sequence of type strain Streptomyces rubrisoli DSM 42083.</title>
        <authorList>
            <person name="Duangmal K."/>
            <person name="Klaysubun C."/>
        </authorList>
    </citation>
    <scope>NUCLEOTIDE SEQUENCE [LARGE SCALE GENOMIC DNA]</scope>
    <source>
        <strain evidence="3 4">DSM 42083</strain>
    </source>
</reference>
<keyword evidence="4" id="KW-1185">Reference proteome</keyword>
<dbReference type="Proteomes" id="UP001206206">
    <property type="component" value="Unassembled WGS sequence"/>
</dbReference>
<gene>
    <name evidence="3" type="ORF">NON19_18900</name>
</gene>
<name>A0ABT1PFC4_9ACTN</name>
<dbReference type="InterPro" id="IPR045794">
    <property type="entry name" value="Trypco1"/>
</dbReference>
<feature type="region of interest" description="Disordered" evidence="1">
    <location>
        <begin position="103"/>
        <end position="122"/>
    </location>
</feature>
<sequence>MPERIEFTLDSGGTVVVESPDEGVGTSPAGRISLAHAGATLREALAPVTRAASDMLDSLHGLPRRPDEVQIEFGVKLDGTMGALIATASTGVHLNITLKWSPASAKPVPSTASADPGGPTSR</sequence>